<evidence type="ECO:0000313" key="3">
    <source>
        <dbReference type="Proteomes" id="UP000705379"/>
    </source>
</evidence>
<evidence type="ECO:0000313" key="2">
    <source>
        <dbReference type="EMBL" id="MBS8262096.1"/>
    </source>
</evidence>
<dbReference type="InterPro" id="IPR029058">
    <property type="entry name" value="AB_hydrolase_fold"/>
</dbReference>
<protein>
    <submittedName>
        <fullName evidence="2">Alpha/beta fold hydrolase</fullName>
    </submittedName>
</protein>
<dbReference type="RefSeq" id="WP_213217360.1">
    <property type="nucleotide sequence ID" value="NZ_QTKU01000004.1"/>
</dbReference>
<dbReference type="PANTHER" id="PTHR43433:SF4">
    <property type="entry name" value="NON-HEME CHLOROPEROXIDASE-RELATED"/>
    <property type="match status" value="1"/>
</dbReference>
<proteinExistence type="predicted"/>
<feature type="domain" description="AB hydrolase-1" evidence="1">
    <location>
        <begin position="50"/>
        <end position="216"/>
    </location>
</feature>
<reference evidence="2" key="2">
    <citation type="journal article" date="2021" name="Microorganisms">
        <title>Bacterial Dimethylsulfoniopropionate Biosynthesis in the East China Sea.</title>
        <authorList>
            <person name="Liu J."/>
            <person name="Zhang Y."/>
            <person name="Liu J."/>
            <person name="Zhong H."/>
            <person name="Williams B.T."/>
            <person name="Zheng Y."/>
            <person name="Curson A.R.J."/>
            <person name="Sun C."/>
            <person name="Sun H."/>
            <person name="Song D."/>
            <person name="Wagner Mackenzie B."/>
            <person name="Bermejo Martinez A."/>
            <person name="Todd J.D."/>
            <person name="Zhang X.H."/>
        </authorList>
    </citation>
    <scope>NUCLEOTIDE SEQUENCE</scope>
    <source>
        <strain evidence="2">AESS21</strain>
    </source>
</reference>
<organism evidence="2 3">
    <name type="scientific">Roseibium polysiphoniae</name>
    <dbReference type="NCBI Taxonomy" id="2571221"/>
    <lineage>
        <taxon>Bacteria</taxon>
        <taxon>Pseudomonadati</taxon>
        <taxon>Pseudomonadota</taxon>
        <taxon>Alphaproteobacteria</taxon>
        <taxon>Hyphomicrobiales</taxon>
        <taxon>Stappiaceae</taxon>
        <taxon>Roseibium</taxon>
    </lineage>
</organism>
<dbReference type="PANTHER" id="PTHR43433">
    <property type="entry name" value="HYDROLASE, ALPHA/BETA FOLD FAMILY PROTEIN"/>
    <property type="match status" value="1"/>
</dbReference>
<dbReference type="Pfam" id="PF00561">
    <property type="entry name" value="Abhydrolase_1"/>
    <property type="match status" value="1"/>
</dbReference>
<dbReference type="PRINTS" id="PR00111">
    <property type="entry name" value="ABHYDROLASE"/>
</dbReference>
<dbReference type="EMBL" id="QTKU01000004">
    <property type="protein sequence ID" value="MBS8262096.1"/>
    <property type="molecule type" value="Genomic_DNA"/>
</dbReference>
<keyword evidence="2" id="KW-0378">Hydrolase</keyword>
<evidence type="ECO:0000259" key="1">
    <source>
        <dbReference type="Pfam" id="PF00561"/>
    </source>
</evidence>
<dbReference type="InterPro" id="IPR050471">
    <property type="entry name" value="AB_hydrolase"/>
</dbReference>
<dbReference type="Gene3D" id="3.40.50.1820">
    <property type="entry name" value="alpha/beta hydrolase"/>
    <property type="match status" value="1"/>
</dbReference>
<dbReference type="SUPFAM" id="SSF53474">
    <property type="entry name" value="alpha/beta-Hydrolases"/>
    <property type="match status" value="1"/>
</dbReference>
<dbReference type="InterPro" id="IPR000073">
    <property type="entry name" value="AB_hydrolase_1"/>
</dbReference>
<comment type="caution">
    <text evidence="2">The sequence shown here is derived from an EMBL/GenBank/DDBJ whole genome shotgun (WGS) entry which is preliminary data.</text>
</comment>
<name>A0A944CH26_9HYPH</name>
<accession>A0A944CH26</accession>
<sequence>MEPIVFIPGLLCTEILYAPQIVAFADRPLLVADHRQHDSIAAIAASILENAPERFALAGLSMGGYIAMEIMRVAPERVTRLALLDTNPRPDTPDQVKRREFLIKLTETKGFTKIPHLLYPGFVHADLENDEVMKATVVEMANETGAEAFIRQMKAVIGRIDSRPGLPDITCPTLVLVGDGDTLTPPDLSREIHAAIPDSRLAIIEGCGHLATLEAPDAVTAELKRWIGSTSMHSPR</sequence>
<dbReference type="AlphaFoldDB" id="A0A944CH26"/>
<dbReference type="Proteomes" id="UP000705379">
    <property type="component" value="Unassembled WGS sequence"/>
</dbReference>
<reference evidence="2" key="1">
    <citation type="submission" date="2018-08" db="EMBL/GenBank/DDBJ databases">
        <authorList>
            <person name="Jin W."/>
            <person name="Wang H."/>
            <person name="Yang Y."/>
            <person name="Li M."/>
            <person name="Liu J."/>
        </authorList>
    </citation>
    <scope>NUCLEOTIDE SEQUENCE</scope>
    <source>
        <strain evidence="2">AESS21</strain>
    </source>
</reference>
<dbReference type="GO" id="GO:0016787">
    <property type="term" value="F:hydrolase activity"/>
    <property type="evidence" value="ECO:0007669"/>
    <property type="project" value="UniProtKB-KW"/>
</dbReference>
<gene>
    <name evidence="2" type="ORF">DYI23_17845</name>
</gene>